<dbReference type="SUPFAM" id="SSF50998">
    <property type="entry name" value="Quinoprotein alcohol dehydrogenase-like"/>
    <property type="match status" value="1"/>
</dbReference>
<dbReference type="PANTHER" id="PTHR34512">
    <property type="entry name" value="CELL SURFACE PROTEIN"/>
    <property type="match status" value="1"/>
</dbReference>
<organism evidence="2 3">
    <name type="scientific">Hyphomicrobium facile</name>
    <dbReference type="NCBI Taxonomy" id="51670"/>
    <lineage>
        <taxon>Bacteria</taxon>
        <taxon>Pseudomonadati</taxon>
        <taxon>Pseudomonadota</taxon>
        <taxon>Alphaproteobacteria</taxon>
        <taxon>Hyphomicrobiales</taxon>
        <taxon>Hyphomicrobiaceae</taxon>
        <taxon>Hyphomicrobium</taxon>
    </lineage>
</organism>
<gene>
    <name evidence="2" type="ORF">SAMN04488557_2411</name>
</gene>
<dbReference type="InterPro" id="IPR002372">
    <property type="entry name" value="PQQ_rpt_dom"/>
</dbReference>
<dbReference type="RefSeq" id="WP_092867895.1">
    <property type="nucleotide sequence ID" value="NZ_FPCH01000002.1"/>
</dbReference>
<reference evidence="3" key="1">
    <citation type="submission" date="2016-10" db="EMBL/GenBank/DDBJ databases">
        <authorList>
            <person name="Varghese N."/>
            <person name="Submissions S."/>
        </authorList>
    </citation>
    <scope>NUCLEOTIDE SEQUENCE [LARGE SCALE GENOMIC DNA]</scope>
    <source>
        <strain evidence="3">DSM 1565</strain>
    </source>
</reference>
<dbReference type="AlphaFoldDB" id="A0A1I7NJJ8"/>
<dbReference type="InterPro" id="IPR011047">
    <property type="entry name" value="Quinoprotein_ADH-like_sf"/>
</dbReference>
<dbReference type="EMBL" id="FPCH01000002">
    <property type="protein sequence ID" value="SFV34736.1"/>
    <property type="molecule type" value="Genomic_DNA"/>
</dbReference>
<evidence type="ECO:0000259" key="1">
    <source>
        <dbReference type="Pfam" id="PF13360"/>
    </source>
</evidence>
<dbReference type="Proteomes" id="UP000199423">
    <property type="component" value="Unassembled WGS sequence"/>
</dbReference>
<name>A0A1I7NJJ8_9HYPH</name>
<dbReference type="InterPro" id="IPR018391">
    <property type="entry name" value="PQQ_b-propeller_rpt"/>
</dbReference>
<evidence type="ECO:0000313" key="3">
    <source>
        <dbReference type="Proteomes" id="UP000199423"/>
    </source>
</evidence>
<dbReference type="Gene3D" id="2.130.10.10">
    <property type="entry name" value="YVTN repeat-like/Quinoprotein amine dehydrogenase"/>
    <property type="match status" value="1"/>
</dbReference>
<dbReference type="OrthoDB" id="5290752at2"/>
<dbReference type="PANTHER" id="PTHR34512:SF30">
    <property type="entry name" value="OUTER MEMBRANE PROTEIN ASSEMBLY FACTOR BAMB"/>
    <property type="match status" value="1"/>
</dbReference>
<accession>A0A1I7NJJ8</accession>
<sequence>MGLGNGGSQTRFGASSLFALVVTLLLGGCAGDGPSLPKISDLNPFKEKQTPLPGRRIPVVETTESISANLADANAPIVIPSPRTNDAWAQPGGEPGNAPGNLALNGALRQTWSASSGQGSSKTGRVTASPIIFDGRIYTLDAAANVAAFSLSGSSVFKISTKPDTTVGLGGYGGGLAAENGRLYVANGYGVVAALDPATGKSIWTKNLDVPVRAAPTASGDRLYVITIDGRFYCLNGVDGAEIWSARGLPQSASLMTSASPAVDQDVVVVPYPSGDIMAFRLTDGSTVWTENLSRTRQTSQIASMSDVARPAIDDGTVFAIGHAGRMIATHAKTGDRQWSANIPGSEPPCVVGDAVYVVDTGGRLMALTRKDGKTRWTTQLPAAKSYAGPVMAAGTLWLVSSKGDIVSVDAATGKVGGQMSVGDTVYIPPIVAQGRMFVLTDSAKLIALN</sequence>
<proteinExistence type="predicted"/>
<evidence type="ECO:0000313" key="2">
    <source>
        <dbReference type="EMBL" id="SFV34736.1"/>
    </source>
</evidence>
<protein>
    <submittedName>
        <fullName evidence="2">Outer membrane protein assembly factor BamB, contains PQQ-like beta-propeller repeat</fullName>
    </submittedName>
</protein>
<dbReference type="Pfam" id="PF13360">
    <property type="entry name" value="PQQ_2"/>
    <property type="match status" value="1"/>
</dbReference>
<dbReference type="SMART" id="SM00564">
    <property type="entry name" value="PQQ"/>
    <property type="match status" value="4"/>
</dbReference>
<feature type="domain" description="Pyrrolo-quinoline quinone repeat" evidence="1">
    <location>
        <begin position="145"/>
        <end position="379"/>
    </location>
</feature>
<keyword evidence="3" id="KW-1185">Reference proteome</keyword>
<dbReference type="STRING" id="51670.SAMN04488557_2411"/>
<dbReference type="InterPro" id="IPR015943">
    <property type="entry name" value="WD40/YVTN_repeat-like_dom_sf"/>
</dbReference>